<name>A0ABP7K124_9MICO</name>
<evidence type="ECO:0000313" key="3">
    <source>
        <dbReference type="Proteomes" id="UP001501803"/>
    </source>
</evidence>
<dbReference type="InterPro" id="IPR050712">
    <property type="entry name" value="NAD(P)H-dep_reductase"/>
</dbReference>
<gene>
    <name evidence="2" type="ORF">GCM10022381_02780</name>
</gene>
<accession>A0ABP7K124</accession>
<evidence type="ECO:0000313" key="2">
    <source>
        <dbReference type="EMBL" id="GAA3861961.1"/>
    </source>
</evidence>
<dbReference type="InterPro" id="IPR005025">
    <property type="entry name" value="FMN_Rdtase-like_dom"/>
</dbReference>
<dbReference type="SUPFAM" id="SSF52218">
    <property type="entry name" value="Flavoproteins"/>
    <property type="match status" value="1"/>
</dbReference>
<reference evidence="3" key="1">
    <citation type="journal article" date="2019" name="Int. J. Syst. Evol. Microbiol.">
        <title>The Global Catalogue of Microorganisms (GCM) 10K type strain sequencing project: providing services to taxonomists for standard genome sequencing and annotation.</title>
        <authorList>
            <consortium name="The Broad Institute Genomics Platform"/>
            <consortium name="The Broad Institute Genome Sequencing Center for Infectious Disease"/>
            <person name="Wu L."/>
            <person name="Ma J."/>
        </authorList>
    </citation>
    <scope>NUCLEOTIDE SEQUENCE [LARGE SCALE GENOMIC DNA]</scope>
    <source>
        <strain evidence="3">JCM 17021</strain>
    </source>
</reference>
<sequence>MANILMISGSVRHGSVNSSVIATAAELMPNGVTPVIYTCLADLPHFNPDLDREPLPQSVVELRRLIAESSALFLSSPEYAGAMPGALKNLLEWTVGGTETTDKPTGWVNSSTMPNRAAGTYASLRIVLDYTDASVIDQACADVPVPRSSIGEDGIVQDAAIRSEISHALTALVLAIRPAESRVQ</sequence>
<keyword evidence="3" id="KW-1185">Reference proteome</keyword>
<dbReference type="InterPro" id="IPR029039">
    <property type="entry name" value="Flavoprotein-like_sf"/>
</dbReference>
<dbReference type="PANTHER" id="PTHR30543">
    <property type="entry name" value="CHROMATE REDUCTASE"/>
    <property type="match status" value="1"/>
</dbReference>
<protein>
    <recommendedName>
        <fullName evidence="1">NADPH-dependent FMN reductase-like domain-containing protein</fullName>
    </recommendedName>
</protein>
<dbReference type="Gene3D" id="3.40.50.360">
    <property type="match status" value="1"/>
</dbReference>
<dbReference type="EMBL" id="BAABCN010000002">
    <property type="protein sequence ID" value="GAA3861961.1"/>
    <property type="molecule type" value="Genomic_DNA"/>
</dbReference>
<organism evidence="2 3">
    <name type="scientific">Leifsonia kafniensis</name>
    <dbReference type="NCBI Taxonomy" id="475957"/>
    <lineage>
        <taxon>Bacteria</taxon>
        <taxon>Bacillati</taxon>
        <taxon>Actinomycetota</taxon>
        <taxon>Actinomycetes</taxon>
        <taxon>Micrococcales</taxon>
        <taxon>Microbacteriaceae</taxon>
        <taxon>Leifsonia</taxon>
    </lineage>
</organism>
<evidence type="ECO:0000259" key="1">
    <source>
        <dbReference type="Pfam" id="PF03358"/>
    </source>
</evidence>
<comment type="caution">
    <text evidence="2">The sequence shown here is derived from an EMBL/GenBank/DDBJ whole genome shotgun (WGS) entry which is preliminary data.</text>
</comment>
<dbReference type="PANTHER" id="PTHR30543:SF21">
    <property type="entry name" value="NAD(P)H-DEPENDENT FMN REDUCTASE LOT6"/>
    <property type="match status" value="1"/>
</dbReference>
<dbReference type="Proteomes" id="UP001501803">
    <property type="component" value="Unassembled WGS sequence"/>
</dbReference>
<dbReference type="RefSeq" id="WP_345061541.1">
    <property type="nucleotide sequence ID" value="NZ_BAABCN010000002.1"/>
</dbReference>
<proteinExistence type="predicted"/>
<feature type="domain" description="NADPH-dependent FMN reductase-like" evidence="1">
    <location>
        <begin position="3"/>
        <end position="138"/>
    </location>
</feature>
<dbReference type="Pfam" id="PF03358">
    <property type="entry name" value="FMN_red"/>
    <property type="match status" value="1"/>
</dbReference>